<dbReference type="FunFam" id="3.30.1370.30:FF:000002">
    <property type="entry name" value="30S ribosomal protein S8"/>
    <property type="match status" value="1"/>
</dbReference>
<dbReference type="GO" id="GO:1990904">
    <property type="term" value="C:ribonucleoprotein complex"/>
    <property type="evidence" value="ECO:0007669"/>
    <property type="project" value="UniProtKB-KW"/>
</dbReference>
<evidence type="ECO:0000256" key="7">
    <source>
        <dbReference type="ARBA" id="ARBA00046740"/>
    </source>
</evidence>
<accession>A0A0L0MK61</accession>
<keyword evidence="3 8" id="KW-0694">RNA-binding</keyword>
<name>A0A0L0MK61_9MOLU</name>
<dbReference type="PATRIC" id="fig|198422.3.peg.76"/>
<evidence type="ECO:0000313" key="10">
    <source>
        <dbReference type="EMBL" id="KND62778.1"/>
    </source>
</evidence>
<dbReference type="PROSITE" id="PS00053">
    <property type="entry name" value="RIBOSOMAL_S8"/>
    <property type="match status" value="1"/>
</dbReference>
<dbReference type="GO" id="GO:0005840">
    <property type="term" value="C:ribosome"/>
    <property type="evidence" value="ECO:0007669"/>
    <property type="project" value="UniProtKB-KW"/>
</dbReference>
<dbReference type="Gene3D" id="3.30.1490.10">
    <property type="match status" value="1"/>
</dbReference>
<dbReference type="SUPFAM" id="SSF56047">
    <property type="entry name" value="Ribosomal protein S8"/>
    <property type="match status" value="1"/>
</dbReference>
<keyword evidence="4 8" id="KW-0689">Ribosomal protein</keyword>
<evidence type="ECO:0000256" key="1">
    <source>
        <dbReference type="ARBA" id="ARBA00006471"/>
    </source>
</evidence>
<evidence type="ECO:0000256" key="8">
    <source>
        <dbReference type="HAMAP-Rule" id="MF_01302"/>
    </source>
</evidence>
<dbReference type="Pfam" id="PF00410">
    <property type="entry name" value="Ribosomal_S8"/>
    <property type="match status" value="1"/>
</dbReference>
<comment type="similarity">
    <text evidence="1 8 9">Belongs to the universal ribosomal protein uS8 family.</text>
</comment>
<dbReference type="PANTHER" id="PTHR11758">
    <property type="entry name" value="40S RIBOSOMAL PROTEIN S15A"/>
    <property type="match status" value="1"/>
</dbReference>
<keyword evidence="11" id="KW-1185">Reference proteome</keyword>
<comment type="function">
    <text evidence="8">One of the primary rRNA binding proteins, it binds directly to 16S rRNA central domain where it helps coordinate assembly of the platform of the 30S subunit.</text>
</comment>
<dbReference type="GO" id="GO:0019843">
    <property type="term" value="F:rRNA binding"/>
    <property type="evidence" value="ECO:0007669"/>
    <property type="project" value="UniProtKB-UniRule"/>
</dbReference>
<dbReference type="Gene3D" id="3.30.1370.30">
    <property type="match status" value="1"/>
</dbReference>
<evidence type="ECO:0000256" key="5">
    <source>
        <dbReference type="ARBA" id="ARBA00023274"/>
    </source>
</evidence>
<proteinExistence type="inferred from homology"/>
<dbReference type="GO" id="GO:0006412">
    <property type="term" value="P:translation"/>
    <property type="evidence" value="ECO:0007669"/>
    <property type="project" value="UniProtKB-UniRule"/>
</dbReference>
<dbReference type="Proteomes" id="UP000037086">
    <property type="component" value="Unassembled WGS sequence"/>
</dbReference>
<dbReference type="AlphaFoldDB" id="A0A0L0MK61"/>
<dbReference type="InterPro" id="IPR000630">
    <property type="entry name" value="Ribosomal_uS8"/>
</dbReference>
<evidence type="ECO:0000313" key="11">
    <source>
        <dbReference type="Proteomes" id="UP000037086"/>
    </source>
</evidence>
<dbReference type="GO" id="GO:0003735">
    <property type="term" value="F:structural constituent of ribosome"/>
    <property type="evidence" value="ECO:0007669"/>
    <property type="project" value="InterPro"/>
</dbReference>
<reference evidence="10 11" key="1">
    <citation type="journal article" date="2015" name="BMC Microbiol.">
        <title>'Candidatus Phytoplasma phoenicium' associated with almond witches'-broom disease: from draft genome to genetic diversity among strain populations.</title>
        <authorList>
            <person name="Quaglino F."/>
            <person name="Kube M."/>
            <person name="Jawhari M."/>
            <person name="Abou-Jawdah Y."/>
            <person name="Siewert C."/>
            <person name="Choueiri E."/>
            <person name="Sobh H."/>
            <person name="Casati P."/>
            <person name="Tedeschi R."/>
            <person name="Molino Lova M."/>
            <person name="Alma A."/>
            <person name="Bianco P.A."/>
        </authorList>
    </citation>
    <scope>NUCLEOTIDE SEQUENCE [LARGE SCALE GENOMIC DNA]</scope>
    <source>
        <strain evidence="10 11">SA213</strain>
    </source>
</reference>
<sequence length="123" mass="14243">MITNPIADLLTRIRNANQMRYEKLSVPRSKLKMKMLEVIKKTGFIKDFHLDKMQKNILVYLKYADDKERVIRGLKRVSRYVSVKQIPKVSHFGIALISTSKGILTNHEALTQKIGGQVLAYIW</sequence>
<evidence type="ECO:0000256" key="4">
    <source>
        <dbReference type="ARBA" id="ARBA00022980"/>
    </source>
</evidence>
<dbReference type="InterPro" id="IPR047863">
    <property type="entry name" value="Ribosomal_uS8_CS"/>
</dbReference>
<organism evidence="10 11">
    <name type="scientific">Candidatus Phytoplasma phoenicium</name>
    <dbReference type="NCBI Taxonomy" id="198422"/>
    <lineage>
        <taxon>Bacteria</taxon>
        <taxon>Bacillati</taxon>
        <taxon>Mycoplasmatota</taxon>
        <taxon>Mollicutes</taxon>
        <taxon>Acholeplasmatales</taxon>
        <taxon>Acholeplasmataceae</taxon>
        <taxon>Candidatus Phytoplasma</taxon>
        <taxon>16SrIX (Pigeon pea witches'-broom group)</taxon>
    </lineage>
</organism>
<dbReference type="FunFam" id="3.30.1490.10:FF:000001">
    <property type="entry name" value="30S ribosomal protein S8"/>
    <property type="match status" value="1"/>
</dbReference>
<dbReference type="EMBL" id="JPSQ01000002">
    <property type="protein sequence ID" value="KND62778.1"/>
    <property type="molecule type" value="Genomic_DNA"/>
</dbReference>
<evidence type="ECO:0000256" key="3">
    <source>
        <dbReference type="ARBA" id="ARBA00022884"/>
    </source>
</evidence>
<keyword evidence="5 8" id="KW-0687">Ribonucleoprotein</keyword>
<evidence type="ECO:0000256" key="9">
    <source>
        <dbReference type="RuleBase" id="RU003660"/>
    </source>
</evidence>
<dbReference type="HAMAP" id="MF_01302_B">
    <property type="entry name" value="Ribosomal_uS8_B"/>
    <property type="match status" value="1"/>
</dbReference>
<comment type="caution">
    <text evidence="10">The sequence shown here is derived from an EMBL/GenBank/DDBJ whole genome shotgun (WGS) entry which is preliminary data.</text>
</comment>
<dbReference type="NCBIfam" id="NF001109">
    <property type="entry name" value="PRK00136.1"/>
    <property type="match status" value="1"/>
</dbReference>
<gene>
    <name evidence="8 10" type="primary">rpsH</name>
    <name evidence="10" type="ORF">AlmWB_00320</name>
</gene>
<comment type="subunit">
    <text evidence="7 8">Part of the 30S ribosomal subunit. Contacts proteins S5 and S12.</text>
</comment>
<evidence type="ECO:0000256" key="6">
    <source>
        <dbReference type="ARBA" id="ARBA00035258"/>
    </source>
</evidence>
<protein>
    <recommendedName>
        <fullName evidence="6 8">Small ribosomal subunit protein uS8</fullName>
    </recommendedName>
</protein>
<keyword evidence="2 8" id="KW-0699">rRNA-binding</keyword>
<evidence type="ECO:0000256" key="2">
    <source>
        <dbReference type="ARBA" id="ARBA00022730"/>
    </source>
</evidence>
<dbReference type="GO" id="GO:0005737">
    <property type="term" value="C:cytoplasm"/>
    <property type="evidence" value="ECO:0007669"/>
    <property type="project" value="UniProtKB-ARBA"/>
</dbReference>
<dbReference type="InterPro" id="IPR035987">
    <property type="entry name" value="Ribosomal_uS8_sf"/>
</dbReference>